<keyword evidence="6" id="KW-1185">Reference proteome</keyword>
<evidence type="ECO:0000256" key="3">
    <source>
        <dbReference type="SAM" id="SignalP"/>
    </source>
</evidence>
<proteinExistence type="inferred from homology"/>
<gene>
    <name evidence="5" type="ORF">Pla52n_13060</name>
</gene>
<organism evidence="5 6">
    <name type="scientific">Stieleria varia</name>
    <dbReference type="NCBI Taxonomy" id="2528005"/>
    <lineage>
        <taxon>Bacteria</taxon>
        <taxon>Pseudomonadati</taxon>
        <taxon>Planctomycetota</taxon>
        <taxon>Planctomycetia</taxon>
        <taxon>Pirellulales</taxon>
        <taxon>Pirellulaceae</taxon>
        <taxon>Stieleria</taxon>
    </lineage>
</organism>
<dbReference type="PANTHER" id="PTHR30604:SF1">
    <property type="entry name" value="DNA UTILIZATION PROTEIN HOFQ"/>
    <property type="match status" value="1"/>
</dbReference>
<reference evidence="5 6" key="1">
    <citation type="submission" date="2019-02" db="EMBL/GenBank/DDBJ databases">
        <title>Deep-cultivation of Planctomycetes and their phenomic and genomic characterization uncovers novel biology.</title>
        <authorList>
            <person name="Wiegand S."/>
            <person name="Jogler M."/>
            <person name="Boedeker C."/>
            <person name="Pinto D."/>
            <person name="Vollmers J."/>
            <person name="Rivas-Marin E."/>
            <person name="Kohn T."/>
            <person name="Peeters S.H."/>
            <person name="Heuer A."/>
            <person name="Rast P."/>
            <person name="Oberbeckmann S."/>
            <person name="Bunk B."/>
            <person name="Jeske O."/>
            <person name="Meyerdierks A."/>
            <person name="Storesund J.E."/>
            <person name="Kallscheuer N."/>
            <person name="Luecker S."/>
            <person name="Lage O.M."/>
            <person name="Pohl T."/>
            <person name="Merkel B.J."/>
            <person name="Hornburger P."/>
            <person name="Mueller R.-W."/>
            <person name="Bruemmer F."/>
            <person name="Labrenz M."/>
            <person name="Spormann A.M."/>
            <person name="Op Den Camp H."/>
            <person name="Overmann J."/>
            <person name="Amann R."/>
            <person name="Jetten M.S.M."/>
            <person name="Mascher T."/>
            <person name="Medema M.H."/>
            <person name="Devos D.P."/>
            <person name="Kaster A.-K."/>
            <person name="Ovreas L."/>
            <person name="Rohde M."/>
            <person name="Galperin M.Y."/>
            <person name="Jogler C."/>
        </authorList>
    </citation>
    <scope>NUCLEOTIDE SEQUENCE [LARGE SCALE GENOMIC DNA]</scope>
    <source>
        <strain evidence="5 6">Pla52n</strain>
    </source>
</reference>
<dbReference type="InterPro" id="IPR004846">
    <property type="entry name" value="T2SS/T3SS_dom"/>
</dbReference>
<dbReference type="OrthoDB" id="219918at2"/>
<dbReference type="GO" id="GO:0009306">
    <property type="term" value="P:protein secretion"/>
    <property type="evidence" value="ECO:0007669"/>
    <property type="project" value="InterPro"/>
</dbReference>
<comment type="caution">
    <text evidence="5">The sequence shown here is derived from an EMBL/GenBank/DDBJ whole genome shotgun (WGS) entry which is preliminary data.</text>
</comment>
<evidence type="ECO:0000256" key="1">
    <source>
        <dbReference type="RuleBase" id="RU004003"/>
    </source>
</evidence>
<feature type="chain" id="PRO_5022776245" evidence="3">
    <location>
        <begin position="26"/>
        <end position="352"/>
    </location>
</feature>
<dbReference type="Proteomes" id="UP000320176">
    <property type="component" value="Unassembled WGS sequence"/>
</dbReference>
<feature type="domain" description="Type II/III secretion system secretin-like" evidence="4">
    <location>
        <begin position="174"/>
        <end position="341"/>
    </location>
</feature>
<dbReference type="AlphaFoldDB" id="A0A5C6B1Z8"/>
<comment type="similarity">
    <text evidence="1">Belongs to the bacterial secretin family.</text>
</comment>
<sequence precursor="true">MHPLPSLRHAAAIAAVIFAASPTFAQQSIPPFTESVQQASAREPATGTLPDPAEATSEIPPSSGPFASAPTGATATTIAAQALARSRMKHDTTSVLIDMEILSIQPDLRVKWYERIGTNNINTTFTRIPETKHNDIDGSPISNSRQTCTYIPGTISTATITADDQKQLREEVRQSAVSRIIATPRVITNDHVPATISDVQQRPFLTDLTRENGIQSDIQVLDEGTEIGVCPSVNVESIELDVFLRTALVKQVTTQRVFGISDGETIVQVPELQTTSLQTHHDLRPGEVLLIDPYIEVAAQPKADAEPGILKKLPSIVSTFRSETPQQSPNQMMILIRAKLVQPQVKQANAER</sequence>
<evidence type="ECO:0000256" key="2">
    <source>
        <dbReference type="SAM" id="MobiDB-lite"/>
    </source>
</evidence>
<dbReference type="Pfam" id="PF00263">
    <property type="entry name" value="Secretin"/>
    <property type="match status" value="1"/>
</dbReference>
<dbReference type="PANTHER" id="PTHR30604">
    <property type="entry name" value="PROTEIN TRANSPORT PROTEIN HOFQ"/>
    <property type="match status" value="1"/>
</dbReference>
<dbReference type="InterPro" id="IPR051808">
    <property type="entry name" value="Type_IV_pilus_biogenesis"/>
</dbReference>
<evidence type="ECO:0000313" key="5">
    <source>
        <dbReference type="EMBL" id="TWU05591.1"/>
    </source>
</evidence>
<evidence type="ECO:0000313" key="6">
    <source>
        <dbReference type="Proteomes" id="UP000320176"/>
    </source>
</evidence>
<dbReference type="PRINTS" id="PR00811">
    <property type="entry name" value="BCTERIALGSPD"/>
</dbReference>
<keyword evidence="3" id="KW-0732">Signal</keyword>
<feature type="signal peptide" evidence="3">
    <location>
        <begin position="1"/>
        <end position="25"/>
    </location>
</feature>
<dbReference type="InterPro" id="IPR001775">
    <property type="entry name" value="GspD/PilQ"/>
</dbReference>
<protein>
    <submittedName>
        <fullName evidence="5">Bacterial type II and III secretion system protein</fullName>
    </submittedName>
</protein>
<evidence type="ECO:0000259" key="4">
    <source>
        <dbReference type="Pfam" id="PF00263"/>
    </source>
</evidence>
<name>A0A5C6B1Z8_9BACT</name>
<dbReference type="EMBL" id="SJPN01000002">
    <property type="protein sequence ID" value="TWU05591.1"/>
    <property type="molecule type" value="Genomic_DNA"/>
</dbReference>
<feature type="region of interest" description="Disordered" evidence="2">
    <location>
        <begin position="33"/>
        <end position="71"/>
    </location>
</feature>
<dbReference type="RefSeq" id="WP_146518814.1">
    <property type="nucleotide sequence ID" value="NZ_CP151726.1"/>
</dbReference>
<accession>A0A5C6B1Z8</accession>